<accession>A0A7W3QJH0</accession>
<comment type="caution">
    <text evidence="5">The sequence shown here is derived from an EMBL/GenBank/DDBJ whole genome shotgun (WGS) entry which is preliminary data.</text>
</comment>
<dbReference type="GO" id="GO:0004222">
    <property type="term" value="F:metalloendopeptidase activity"/>
    <property type="evidence" value="ECO:0007669"/>
    <property type="project" value="TreeGrafter"/>
</dbReference>
<dbReference type="EMBL" id="JACJIA010000001">
    <property type="protein sequence ID" value="MBA8949360.1"/>
    <property type="molecule type" value="Genomic_DNA"/>
</dbReference>
<evidence type="ECO:0000313" key="6">
    <source>
        <dbReference type="Proteomes" id="UP000572680"/>
    </source>
</evidence>
<keyword evidence="6" id="KW-1185">Reference proteome</keyword>
<dbReference type="InterPro" id="IPR016047">
    <property type="entry name" value="M23ase_b-sheet_dom"/>
</dbReference>
<keyword evidence="3" id="KW-1133">Transmembrane helix</keyword>
<evidence type="ECO:0000256" key="3">
    <source>
        <dbReference type="SAM" id="Phobius"/>
    </source>
</evidence>
<evidence type="ECO:0000313" key="5">
    <source>
        <dbReference type="EMBL" id="MBA8949360.1"/>
    </source>
</evidence>
<dbReference type="Pfam" id="PF01551">
    <property type="entry name" value="Peptidase_M23"/>
    <property type="match status" value="1"/>
</dbReference>
<keyword evidence="1" id="KW-0732">Signal</keyword>
<evidence type="ECO:0000256" key="2">
    <source>
        <dbReference type="SAM" id="MobiDB-lite"/>
    </source>
</evidence>
<dbReference type="CDD" id="cd12797">
    <property type="entry name" value="M23_peptidase"/>
    <property type="match status" value="1"/>
</dbReference>
<dbReference type="Proteomes" id="UP000572680">
    <property type="component" value="Unassembled WGS sequence"/>
</dbReference>
<evidence type="ECO:0000256" key="1">
    <source>
        <dbReference type="ARBA" id="ARBA00022729"/>
    </source>
</evidence>
<gene>
    <name evidence="5" type="ORF">HNR61_000958</name>
</gene>
<feature type="region of interest" description="Disordered" evidence="2">
    <location>
        <begin position="202"/>
        <end position="229"/>
    </location>
</feature>
<name>A0A7W3QJH0_ACTNM</name>
<feature type="domain" description="M23ase beta-sheet core" evidence="4">
    <location>
        <begin position="49"/>
        <end position="138"/>
    </location>
</feature>
<feature type="region of interest" description="Disordered" evidence="2">
    <location>
        <begin position="155"/>
        <end position="174"/>
    </location>
</feature>
<reference evidence="5 6" key="1">
    <citation type="submission" date="2020-08" db="EMBL/GenBank/DDBJ databases">
        <title>Genomic Encyclopedia of Type Strains, Phase IV (KMG-IV): sequencing the most valuable type-strain genomes for metagenomic binning, comparative biology and taxonomic classification.</title>
        <authorList>
            <person name="Goeker M."/>
        </authorList>
    </citation>
    <scope>NUCLEOTIDE SEQUENCE [LARGE SCALE GENOMIC DNA]</scope>
    <source>
        <strain evidence="5 6">DSM 44197</strain>
    </source>
</reference>
<sequence>MSVFVTVLIGAVVLTVPPPPSGGEWRWPLTPVPEVLRAFSPPPAPWLAGHRGVDLAARPGQAVLAAGPGRVSYAGRLAGRGVVAITHGVLRTTYLPVRPSVKRGSMIASGARIGVVEGAPRHCAAACLHWGLLDASGYRDPLALVRPQVRLLPRWPGSRARPPAEKAPSGPPLRLGLRDASTATGGALTGVLLTSALVFARRRTRPGPPRRPPTGVIDLERERRLRRAR</sequence>
<keyword evidence="5" id="KW-0378">Hydrolase</keyword>
<dbReference type="InterPro" id="IPR050570">
    <property type="entry name" value="Cell_wall_metabolism_enzyme"/>
</dbReference>
<dbReference type="PANTHER" id="PTHR21666">
    <property type="entry name" value="PEPTIDASE-RELATED"/>
    <property type="match status" value="1"/>
</dbReference>
<dbReference type="RefSeq" id="WP_182841804.1">
    <property type="nucleotide sequence ID" value="NZ_BAAALP010000003.1"/>
</dbReference>
<dbReference type="InterPro" id="IPR011055">
    <property type="entry name" value="Dup_hybrid_motif"/>
</dbReference>
<evidence type="ECO:0000259" key="4">
    <source>
        <dbReference type="Pfam" id="PF01551"/>
    </source>
</evidence>
<dbReference type="PANTHER" id="PTHR21666:SF289">
    <property type="entry name" value="L-ALA--D-GLU ENDOPEPTIDASE"/>
    <property type="match status" value="1"/>
</dbReference>
<organism evidence="5 6">
    <name type="scientific">Actinomadura namibiensis</name>
    <dbReference type="NCBI Taxonomy" id="182080"/>
    <lineage>
        <taxon>Bacteria</taxon>
        <taxon>Bacillati</taxon>
        <taxon>Actinomycetota</taxon>
        <taxon>Actinomycetes</taxon>
        <taxon>Streptosporangiales</taxon>
        <taxon>Thermomonosporaceae</taxon>
        <taxon>Actinomadura</taxon>
    </lineage>
</organism>
<feature type="transmembrane region" description="Helical" evidence="3">
    <location>
        <begin position="180"/>
        <end position="200"/>
    </location>
</feature>
<dbReference type="SUPFAM" id="SSF51261">
    <property type="entry name" value="Duplicated hybrid motif"/>
    <property type="match status" value="1"/>
</dbReference>
<dbReference type="AlphaFoldDB" id="A0A7W3QJH0"/>
<protein>
    <submittedName>
        <fullName evidence="5">Murein DD-endopeptidase MepM/ murein hydrolase activator NlpD</fullName>
    </submittedName>
</protein>
<keyword evidence="3" id="KW-0472">Membrane</keyword>
<keyword evidence="3" id="KW-0812">Transmembrane</keyword>
<dbReference type="Gene3D" id="2.70.70.10">
    <property type="entry name" value="Glucose Permease (Domain IIA)"/>
    <property type="match status" value="1"/>
</dbReference>
<proteinExistence type="predicted"/>